<feature type="domain" description="FAD-binding" evidence="5">
    <location>
        <begin position="127"/>
        <end position="306"/>
    </location>
</feature>
<dbReference type="PRINTS" id="PR00420">
    <property type="entry name" value="RNGMNOXGNASE"/>
</dbReference>
<dbReference type="PANTHER" id="PTHR46972">
    <property type="entry name" value="MONOOXYGENASE ASQM-RELATED"/>
    <property type="match status" value="1"/>
</dbReference>
<comment type="caution">
    <text evidence="6">The sequence shown here is derived from an EMBL/GenBank/DDBJ whole genome shotgun (WGS) entry which is preliminary data.</text>
</comment>
<dbReference type="SUPFAM" id="SSF51905">
    <property type="entry name" value="FAD/NAD(P)-binding domain"/>
    <property type="match status" value="1"/>
</dbReference>
<accession>A0ABR4PGF4</accession>
<keyword evidence="4" id="KW-0503">Monooxygenase</keyword>
<dbReference type="Pfam" id="PF01494">
    <property type="entry name" value="FAD_binding_3"/>
    <property type="match status" value="1"/>
</dbReference>
<evidence type="ECO:0000256" key="4">
    <source>
        <dbReference type="ARBA" id="ARBA00023033"/>
    </source>
</evidence>
<dbReference type="InterPro" id="IPR036188">
    <property type="entry name" value="FAD/NAD-bd_sf"/>
</dbReference>
<reference evidence="6 7" key="1">
    <citation type="submission" date="2024-06" db="EMBL/GenBank/DDBJ databases">
        <title>Complete genome of Phlyctema vagabunda strain 19-DSS-EL-015.</title>
        <authorList>
            <person name="Fiorenzani C."/>
        </authorList>
    </citation>
    <scope>NUCLEOTIDE SEQUENCE [LARGE SCALE GENOMIC DNA]</scope>
    <source>
        <strain evidence="6 7">19-DSS-EL-015</strain>
    </source>
</reference>
<proteinExistence type="predicted"/>
<name>A0ABR4PGF4_9HELO</name>
<dbReference type="EMBL" id="JBFCZG010000005">
    <property type="protein sequence ID" value="KAL3422380.1"/>
    <property type="molecule type" value="Genomic_DNA"/>
</dbReference>
<dbReference type="PANTHER" id="PTHR46972:SF1">
    <property type="entry name" value="FAD DEPENDENT OXIDOREDUCTASE DOMAIN-CONTAINING PROTEIN"/>
    <property type="match status" value="1"/>
</dbReference>
<evidence type="ECO:0000256" key="1">
    <source>
        <dbReference type="ARBA" id="ARBA00022630"/>
    </source>
</evidence>
<evidence type="ECO:0000259" key="5">
    <source>
        <dbReference type="Pfam" id="PF01494"/>
    </source>
</evidence>
<gene>
    <name evidence="6" type="ORF">PVAG01_06536</name>
</gene>
<organism evidence="6 7">
    <name type="scientific">Phlyctema vagabunda</name>
    <dbReference type="NCBI Taxonomy" id="108571"/>
    <lineage>
        <taxon>Eukaryota</taxon>
        <taxon>Fungi</taxon>
        <taxon>Dikarya</taxon>
        <taxon>Ascomycota</taxon>
        <taxon>Pezizomycotina</taxon>
        <taxon>Leotiomycetes</taxon>
        <taxon>Helotiales</taxon>
        <taxon>Dermateaceae</taxon>
        <taxon>Phlyctema</taxon>
    </lineage>
</organism>
<dbReference type="Proteomes" id="UP001629113">
    <property type="component" value="Unassembled WGS sequence"/>
</dbReference>
<evidence type="ECO:0000313" key="6">
    <source>
        <dbReference type="EMBL" id="KAL3422380.1"/>
    </source>
</evidence>
<protein>
    <submittedName>
        <fullName evidence="6">Tetracycline resistance protein from transposon</fullName>
    </submittedName>
</protein>
<dbReference type="InterPro" id="IPR002938">
    <property type="entry name" value="FAD-bd"/>
</dbReference>
<keyword evidence="3" id="KW-0560">Oxidoreductase</keyword>
<evidence type="ECO:0000256" key="2">
    <source>
        <dbReference type="ARBA" id="ARBA00022827"/>
    </source>
</evidence>
<evidence type="ECO:0000256" key="3">
    <source>
        <dbReference type="ARBA" id="ARBA00023002"/>
    </source>
</evidence>
<keyword evidence="2" id="KW-0274">FAD</keyword>
<evidence type="ECO:0000313" key="7">
    <source>
        <dbReference type="Proteomes" id="UP001629113"/>
    </source>
</evidence>
<keyword evidence="7" id="KW-1185">Reference proteome</keyword>
<sequence>MGPFKIAIIGAGPAGCNLVRLLYIASIPFTIFESDESPDARGQGGTLDLRTDTGLFAIRACGLYEEFLKYARFDGESLLIGDKFLTKYVSVQAGSSVGGARPEIDRAELRSLLRGSLPDDAIVWGYDLVVGADGGWSKTRRLVSDELPFYTGISGAEFSILDIAKTHPDLCNLLNKGSVFIFSDNKALMAQQMGDGSLKVGEWGVREESWVLENPIDSPSAKIQLKRKIMAEYSSWALPLQTLLEAASPETLVTRPLFMLPIGYRWKHKRGVTLIGNAARLMSPFAGEGAHLSMEDAVQLASFISKSSSKEELYKNVHLYEDDMYRRARGSQERSFGNMKDMIILKVLEYSQQNSPIQTPIKHDVLKEEKEEKTPNATQCASRFSGALMNQYQRVPEK</sequence>
<dbReference type="Gene3D" id="3.50.50.60">
    <property type="entry name" value="FAD/NAD(P)-binding domain"/>
    <property type="match status" value="2"/>
</dbReference>
<keyword evidence="1" id="KW-0285">Flavoprotein</keyword>